<accession>A0A0J6VFR9</accession>
<evidence type="ECO:0000313" key="1">
    <source>
        <dbReference type="EMBL" id="KMO68457.1"/>
    </source>
</evidence>
<comment type="caution">
    <text evidence="1">The sequence shown here is derived from an EMBL/GenBank/DDBJ whole genome shotgun (WGS) entry which is preliminary data.</text>
</comment>
<evidence type="ECO:0008006" key="3">
    <source>
        <dbReference type="Google" id="ProtNLM"/>
    </source>
</evidence>
<name>A0A0J6VFR9_9MYCO</name>
<dbReference type="Proteomes" id="UP000036313">
    <property type="component" value="Unassembled WGS sequence"/>
</dbReference>
<dbReference type="PATRIC" id="fig|1807.14.peg.5504"/>
<gene>
    <name evidence="1" type="ORF">MOBUDSM44075_05459</name>
</gene>
<dbReference type="AlphaFoldDB" id="A0A0J6VFR9"/>
<reference evidence="1 2" key="1">
    <citation type="journal article" date="2015" name="Genome Biol. Evol.">
        <title>Characterization of Three Mycobacterium spp. with Potential Use in Bioremediation by Genome Sequencing and Comparative Genomics.</title>
        <authorList>
            <person name="Das S."/>
            <person name="Pettersson B.M."/>
            <person name="Behra P.R."/>
            <person name="Ramesh M."/>
            <person name="Dasgupta S."/>
            <person name="Bhattacharya A."/>
            <person name="Kirsebom L.A."/>
        </authorList>
    </citation>
    <scope>NUCLEOTIDE SEQUENCE [LARGE SCALE GENOMIC DNA]</scope>
    <source>
        <strain evidence="1 2">DSM 44075</strain>
    </source>
</reference>
<proteinExistence type="predicted"/>
<dbReference type="RefSeq" id="WP_048425346.1">
    <property type="nucleotide sequence ID" value="NZ_JYNU01000058.1"/>
</dbReference>
<dbReference type="Gene3D" id="3.30.70.100">
    <property type="match status" value="1"/>
</dbReference>
<protein>
    <recommendedName>
        <fullName evidence="3">REDY-like protein HapK</fullName>
    </recommendedName>
</protein>
<organism evidence="1 2">
    <name type="scientific">Mycolicibacterium obuense</name>
    <dbReference type="NCBI Taxonomy" id="1807"/>
    <lineage>
        <taxon>Bacteria</taxon>
        <taxon>Bacillati</taxon>
        <taxon>Actinomycetota</taxon>
        <taxon>Actinomycetes</taxon>
        <taxon>Mycobacteriales</taxon>
        <taxon>Mycobacteriaceae</taxon>
        <taxon>Mycolicibacterium</taxon>
    </lineage>
</organism>
<dbReference type="EMBL" id="JYNU01000058">
    <property type="protein sequence ID" value="KMO68457.1"/>
    <property type="molecule type" value="Genomic_DNA"/>
</dbReference>
<sequence length="108" mass="11791">MAVSAVNMFRLRPGVALAEFERFSAELDRPVCLAFDVVLSFDVFFVDDPGPGGADVIEVMTVTSWPGWQQLLAQAPELEPVLARFGELVDPDSVTTILTRPSALPQEI</sequence>
<evidence type="ECO:0000313" key="2">
    <source>
        <dbReference type="Proteomes" id="UP000036313"/>
    </source>
</evidence>